<evidence type="ECO:0000313" key="2">
    <source>
        <dbReference type="EMBL" id="KAJ7646746.1"/>
    </source>
</evidence>
<keyword evidence="3" id="KW-1185">Reference proteome</keyword>
<accession>A0AAD7FYM5</accession>
<evidence type="ECO:0000313" key="3">
    <source>
        <dbReference type="Proteomes" id="UP001221142"/>
    </source>
</evidence>
<gene>
    <name evidence="2" type="ORF">FB45DRAFT_181314</name>
</gene>
<feature type="transmembrane region" description="Helical" evidence="1">
    <location>
        <begin position="55"/>
        <end position="74"/>
    </location>
</feature>
<feature type="transmembrane region" description="Helical" evidence="1">
    <location>
        <begin position="22"/>
        <end position="43"/>
    </location>
</feature>
<feature type="transmembrane region" description="Helical" evidence="1">
    <location>
        <begin position="143"/>
        <end position="165"/>
    </location>
</feature>
<proteinExistence type="predicted"/>
<dbReference type="AlphaFoldDB" id="A0AAD7FYM5"/>
<comment type="caution">
    <text evidence="2">The sequence shown here is derived from an EMBL/GenBank/DDBJ whole genome shotgun (WGS) entry which is preliminary data.</text>
</comment>
<keyword evidence="1" id="KW-0812">Transmembrane</keyword>
<dbReference type="Proteomes" id="UP001221142">
    <property type="component" value="Unassembled WGS sequence"/>
</dbReference>
<protein>
    <submittedName>
        <fullName evidence="2">Uncharacterized protein</fullName>
    </submittedName>
</protein>
<sequence>MNHTDNFQGIFNNSLRLLGLEIAETCAELFFYGIYVHFFLSAIRNLSRRVIPLRRPLLVSIWIMFLFGTTHNFLQLSNVITQFRLAERVALLQIDPNDLAVALRLASLIDTLETAKYVVFSINNLFTDIFLLYRCYLIWNRRFGVIILPGVLITSVCVTGTLAVSSDLNNTSPSSQFEPTFILATVTNITITVLTAGRIWWMTREASRLNSGSRSNIFHKRYTRATRIILESGALYCIGEIILVATAESNAPTPGFIQNITIAISMQAVNIIPTLALVLGTREDPQAIEVARPRFTAPRKAVTIRPVSN</sequence>
<keyword evidence="1" id="KW-1133">Transmembrane helix</keyword>
<keyword evidence="1" id="KW-0472">Membrane</keyword>
<evidence type="ECO:0000256" key="1">
    <source>
        <dbReference type="SAM" id="Phobius"/>
    </source>
</evidence>
<name>A0AAD7FYM5_9AGAR</name>
<feature type="transmembrane region" description="Helical" evidence="1">
    <location>
        <begin position="180"/>
        <end position="201"/>
    </location>
</feature>
<organism evidence="2 3">
    <name type="scientific">Roridomyces roridus</name>
    <dbReference type="NCBI Taxonomy" id="1738132"/>
    <lineage>
        <taxon>Eukaryota</taxon>
        <taxon>Fungi</taxon>
        <taxon>Dikarya</taxon>
        <taxon>Basidiomycota</taxon>
        <taxon>Agaricomycotina</taxon>
        <taxon>Agaricomycetes</taxon>
        <taxon>Agaricomycetidae</taxon>
        <taxon>Agaricales</taxon>
        <taxon>Marasmiineae</taxon>
        <taxon>Mycenaceae</taxon>
        <taxon>Roridomyces</taxon>
    </lineage>
</organism>
<reference evidence="2" key="1">
    <citation type="submission" date="2023-03" db="EMBL/GenBank/DDBJ databases">
        <title>Massive genome expansion in bonnet fungi (Mycena s.s.) driven by repeated elements and novel gene families across ecological guilds.</title>
        <authorList>
            <consortium name="Lawrence Berkeley National Laboratory"/>
            <person name="Harder C.B."/>
            <person name="Miyauchi S."/>
            <person name="Viragh M."/>
            <person name="Kuo A."/>
            <person name="Thoen E."/>
            <person name="Andreopoulos B."/>
            <person name="Lu D."/>
            <person name="Skrede I."/>
            <person name="Drula E."/>
            <person name="Henrissat B."/>
            <person name="Morin E."/>
            <person name="Kohler A."/>
            <person name="Barry K."/>
            <person name="LaButti K."/>
            <person name="Morin E."/>
            <person name="Salamov A."/>
            <person name="Lipzen A."/>
            <person name="Mereny Z."/>
            <person name="Hegedus B."/>
            <person name="Baldrian P."/>
            <person name="Stursova M."/>
            <person name="Weitz H."/>
            <person name="Taylor A."/>
            <person name="Grigoriev I.V."/>
            <person name="Nagy L.G."/>
            <person name="Martin F."/>
            <person name="Kauserud H."/>
        </authorList>
    </citation>
    <scope>NUCLEOTIDE SEQUENCE</scope>
    <source>
        <strain evidence="2">9284</strain>
    </source>
</reference>
<dbReference type="EMBL" id="JARKIF010000002">
    <property type="protein sequence ID" value="KAJ7646746.1"/>
    <property type="molecule type" value="Genomic_DNA"/>
</dbReference>